<evidence type="ECO:0000256" key="1">
    <source>
        <dbReference type="ARBA" id="ARBA00022729"/>
    </source>
</evidence>
<evidence type="ECO:0000313" key="3">
    <source>
        <dbReference type="EMBL" id="OUM20268.1"/>
    </source>
</evidence>
<dbReference type="PANTHER" id="PTHR30006:SF2">
    <property type="entry name" value="ABC TRANSPORTER SUBSTRATE-BINDING PROTEIN"/>
    <property type="match status" value="1"/>
</dbReference>
<dbReference type="GO" id="GO:0015888">
    <property type="term" value="P:thiamine transport"/>
    <property type="evidence" value="ECO:0007669"/>
    <property type="project" value="TreeGrafter"/>
</dbReference>
<dbReference type="Proteomes" id="UP000194903">
    <property type="component" value="Unassembled WGS sequence"/>
</dbReference>
<dbReference type="Pfam" id="PF13343">
    <property type="entry name" value="SBP_bac_6"/>
    <property type="match status" value="1"/>
</dbReference>
<evidence type="ECO:0000256" key="2">
    <source>
        <dbReference type="SAM" id="SignalP"/>
    </source>
</evidence>
<dbReference type="EMBL" id="NHOC01000007">
    <property type="protein sequence ID" value="OUM20268.1"/>
    <property type="molecule type" value="Genomic_DNA"/>
</dbReference>
<reference evidence="3 4" key="1">
    <citation type="submission" date="2017-05" db="EMBL/GenBank/DDBJ databases">
        <title>Butyricicoccus porcorum sp. nov. a butyrate-producing bacterium from the swine intestinal tract.</title>
        <authorList>
            <person name="Trachsel J."/>
            <person name="Humphrey S."/>
            <person name="Allen H.K."/>
        </authorList>
    </citation>
    <scope>NUCLEOTIDE SEQUENCE [LARGE SCALE GENOMIC DNA]</scope>
    <source>
        <strain evidence="3">BB10</strain>
    </source>
</reference>
<name>A0A252F398_9FIRM</name>
<dbReference type="PANTHER" id="PTHR30006">
    <property type="entry name" value="THIAMINE-BINDING PERIPLASMIC PROTEIN-RELATED"/>
    <property type="match status" value="1"/>
</dbReference>
<organism evidence="3 4">
    <name type="scientific">Butyricicoccus porcorum</name>
    <dbReference type="NCBI Taxonomy" id="1945634"/>
    <lineage>
        <taxon>Bacteria</taxon>
        <taxon>Bacillati</taxon>
        <taxon>Bacillota</taxon>
        <taxon>Clostridia</taxon>
        <taxon>Eubacteriales</taxon>
        <taxon>Butyricicoccaceae</taxon>
        <taxon>Butyricicoccus</taxon>
    </lineage>
</organism>
<protein>
    <submittedName>
        <fullName evidence="3">ABC transporter substrate-binding protein</fullName>
    </submittedName>
</protein>
<dbReference type="GO" id="GO:0030976">
    <property type="term" value="F:thiamine pyrophosphate binding"/>
    <property type="evidence" value="ECO:0007669"/>
    <property type="project" value="TreeGrafter"/>
</dbReference>
<comment type="caution">
    <text evidence="3">The sequence shown here is derived from an EMBL/GenBank/DDBJ whole genome shotgun (WGS) entry which is preliminary data.</text>
</comment>
<dbReference type="RefSeq" id="WP_087020503.1">
    <property type="nucleotide sequence ID" value="NZ_CP178353.1"/>
</dbReference>
<dbReference type="PROSITE" id="PS51257">
    <property type="entry name" value="PROKAR_LIPOPROTEIN"/>
    <property type="match status" value="1"/>
</dbReference>
<accession>A0A252F398</accession>
<keyword evidence="1 2" id="KW-0732">Signal</keyword>
<keyword evidence="4" id="KW-1185">Reference proteome</keyword>
<dbReference type="Gene3D" id="3.40.190.10">
    <property type="entry name" value="Periplasmic binding protein-like II"/>
    <property type="match status" value="2"/>
</dbReference>
<dbReference type="GO" id="GO:0030288">
    <property type="term" value="C:outer membrane-bounded periplasmic space"/>
    <property type="evidence" value="ECO:0007669"/>
    <property type="project" value="TreeGrafter"/>
</dbReference>
<feature type="signal peptide" evidence="2">
    <location>
        <begin position="1"/>
        <end position="23"/>
    </location>
</feature>
<dbReference type="AlphaFoldDB" id="A0A252F398"/>
<dbReference type="SUPFAM" id="SSF53850">
    <property type="entry name" value="Periplasmic binding protein-like II"/>
    <property type="match status" value="1"/>
</dbReference>
<feature type="chain" id="PRO_5038851272" evidence="2">
    <location>
        <begin position="24"/>
        <end position="370"/>
    </location>
</feature>
<dbReference type="OrthoDB" id="366726at2"/>
<sequence length="370" mass="40975">MKKRFIQLTAAVLTATISAACLAGCGSTGSTQTESVDLNSMSLEEITAKAKEEGEVNSVGMPDDWANWDDTWSGIYDTYGLKHTDVDLSSAEELAMFEAEKNNATKDIGDVGETYGAVAEEKGLTLKYKTSYWDEIPDWAKDDDGDWVVAYYGTMALMTNKRLVPDAPTSFQDLLDGDYVVSIGDVAKSTRAQYAVLAAAYAMGGDESNIQPGLDFFRQLAEQGRLDKGEFNFSRIEKGEIGVAIIWDFVGIGYREQIKENNPDADFEMCIPSDCSVQSGYTTIINAYTKRPYAAALTREYILSDEGQLNLAKGYAKTVRDIDLPAELEEKMIPDNQYNNVKMVEDQEAWEETVAELPSLWNEEVMAYAK</sequence>
<evidence type="ECO:0000313" key="4">
    <source>
        <dbReference type="Proteomes" id="UP000194903"/>
    </source>
</evidence>
<gene>
    <name evidence="3" type="ORF">CBW42_09505</name>
</gene>
<dbReference type="GO" id="GO:0030975">
    <property type="term" value="F:thiamine binding"/>
    <property type="evidence" value="ECO:0007669"/>
    <property type="project" value="TreeGrafter"/>
</dbReference>
<proteinExistence type="predicted"/>